<evidence type="ECO:0000256" key="9">
    <source>
        <dbReference type="ARBA" id="ARBA00022884"/>
    </source>
</evidence>
<evidence type="ECO:0000256" key="5">
    <source>
        <dbReference type="ARBA" id="ARBA00022603"/>
    </source>
</evidence>
<dbReference type="FunFam" id="3.40.1280.10:FF:000003">
    <property type="entry name" value="Ribosomal RNA small subunit methyltransferase"/>
    <property type="match status" value="1"/>
</dbReference>
<keyword evidence="8" id="KW-0699">rRNA-binding</keyword>
<protein>
    <submittedName>
        <fullName evidence="12">Nep1-domain-containing protein</fullName>
    </submittedName>
</protein>
<evidence type="ECO:0000256" key="2">
    <source>
        <dbReference type="ARBA" id="ARBA00008115"/>
    </source>
</evidence>
<evidence type="ECO:0000256" key="10">
    <source>
        <dbReference type="ARBA" id="ARBA00023242"/>
    </source>
</evidence>
<evidence type="ECO:0000256" key="8">
    <source>
        <dbReference type="ARBA" id="ARBA00022730"/>
    </source>
</evidence>
<feature type="compositionally biased region" description="Low complexity" evidence="11">
    <location>
        <begin position="97"/>
        <end position="107"/>
    </location>
</feature>
<dbReference type="GO" id="GO:0070475">
    <property type="term" value="P:rRNA base methylation"/>
    <property type="evidence" value="ECO:0007669"/>
    <property type="project" value="EnsemblFungi"/>
</dbReference>
<dbReference type="Gene3D" id="3.40.1280.10">
    <property type="match status" value="1"/>
</dbReference>
<dbReference type="GO" id="GO:0005880">
    <property type="term" value="C:nuclear microtubule"/>
    <property type="evidence" value="ECO:0007669"/>
    <property type="project" value="EnsemblFungi"/>
</dbReference>
<dbReference type="GO" id="GO:0000480">
    <property type="term" value="P:endonucleolytic cleavage in 5'-ETS of tricistronic rRNA transcript (SSU-rRNA, 5.8S rRNA, LSU-rRNA)"/>
    <property type="evidence" value="ECO:0007669"/>
    <property type="project" value="EnsemblFungi"/>
</dbReference>
<keyword evidence="7" id="KW-0949">S-adenosyl-L-methionine</keyword>
<comment type="subcellular location">
    <subcellularLocation>
        <location evidence="1">Nucleus</location>
        <location evidence="1">Nucleolus</location>
    </subcellularLocation>
</comment>
<evidence type="ECO:0000313" key="13">
    <source>
        <dbReference type="Proteomes" id="UP000070544"/>
    </source>
</evidence>
<evidence type="ECO:0000256" key="3">
    <source>
        <dbReference type="ARBA" id="ARBA00022517"/>
    </source>
</evidence>
<sequence length="316" mass="33472">MVVDKSEVSNLGSTPALTDPAHTNSNPSAVSNASESAIAPIKFSLPPPTSFLPTFAPSSLLQPLLPPKVPKTSAEAAKSRRLIVVLCGATLEVVRMGSGSSSKGGSKFQKKPGAPPKGDNARYTLLNCDDHQNILRKTGRDIADFRPDIAHQCLLTLLDSPLNKAGLLQVFVHTAGNVLIEINPSVRIPRTYKRFAGLMVQLLHKLSIRSTSSPEKLMKVIRNPVADHLPPGCVKVSLSPDATLTAANHLASDLVASNPESSIAFFIGAFARGPDEFESMAGCAVDRKVSISNYNLSASVTCGKVVGGFEDVWGVI</sequence>
<evidence type="ECO:0000313" key="12">
    <source>
        <dbReference type="EMBL" id="KXS22213.1"/>
    </source>
</evidence>
<accession>A0A139B082</accession>
<evidence type="ECO:0000256" key="7">
    <source>
        <dbReference type="ARBA" id="ARBA00022691"/>
    </source>
</evidence>
<keyword evidence="4" id="KW-0698">rRNA processing</keyword>
<organism evidence="12 13">
    <name type="scientific">Gonapodya prolifera (strain JEL478)</name>
    <name type="common">Monoblepharis prolifera</name>
    <dbReference type="NCBI Taxonomy" id="1344416"/>
    <lineage>
        <taxon>Eukaryota</taxon>
        <taxon>Fungi</taxon>
        <taxon>Fungi incertae sedis</taxon>
        <taxon>Chytridiomycota</taxon>
        <taxon>Chytridiomycota incertae sedis</taxon>
        <taxon>Monoblepharidomycetes</taxon>
        <taxon>Monoblepharidales</taxon>
        <taxon>Gonapodyaceae</taxon>
        <taxon>Gonapodya</taxon>
    </lineage>
</organism>
<dbReference type="Pfam" id="PF03587">
    <property type="entry name" value="EMG1"/>
    <property type="match status" value="1"/>
</dbReference>
<proteinExistence type="inferred from homology"/>
<dbReference type="CDD" id="cd18088">
    <property type="entry name" value="Nep1-like"/>
    <property type="match status" value="1"/>
</dbReference>
<dbReference type="InterPro" id="IPR029026">
    <property type="entry name" value="tRNA_m1G_MTases_N"/>
</dbReference>
<evidence type="ECO:0000256" key="11">
    <source>
        <dbReference type="SAM" id="MobiDB-lite"/>
    </source>
</evidence>
<evidence type="ECO:0000256" key="4">
    <source>
        <dbReference type="ARBA" id="ARBA00022552"/>
    </source>
</evidence>
<keyword evidence="9" id="KW-0694">RNA-binding</keyword>
<dbReference type="STRING" id="1344416.A0A139B082"/>
<dbReference type="OMA" id="VHNTFEL"/>
<dbReference type="GO" id="GO:0005737">
    <property type="term" value="C:cytoplasm"/>
    <property type="evidence" value="ECO:0007669"/>
    <property type="project" value="EnsemblFungi"/>
</dbReference>
<dbReference type="GO" id="GO:0070037">
    <property type="term" value="F:rRNA (pseudouridine) methyltransferase activity"/>
    <property type="evidence" value="ECO:0007669"/>
    <property type="project" value="EnsemblFungi"/>
</dbReference>
<evidence type="ECO:0000256" key="1">
    <source>
        <dbReference type="ARBA" id="ARBA00004604"/>
    </source>
</evidence>
<dbReference type="GO" id="GO:0030686">
    <property type="term" value="C:90S preribosome"/>
    <property type="evidence" value="ECO:0007669"/>
    <property type="project" value="EnsemblFungi"/>
</dbReference>
<dbReference type="InterPro" id="IPR005304">
    <property type="entry name" value="Rbsml_bgen_MeTrfase_EMG1/NEP1"/>
</dbReference>
<gene>
    <name evidence="12" type="ORF">M427DRAFT_92846</name>
</gene>
<dbReference type="GO" id="GO:0019843">
    <property type="term" value="F:rRNA binding"/>
    <property type="evidence" value="ECO:0007669"/>
    <property type="project" value="UniProtKB-KW"/>
</dbReference>
<keyword evidence="6" id="KW-0808">Transferase</keyword>
<dbReference type="Proteomes" id="UP000070544">
    <property type="component" value="Unassembled WGS sequence"/>
</dbReference>
<feature type="compositionally biased region" description="Polar residues" evidence="11">
    <location>
        <begin position="8"/>
        <end position="31"/>
    </location>
</feature>
<comment type="similarity">
    <text evidence="2">Belongs to the class IV-like SAM-binding methyltransferase superfamily. RNA methyltransferase NEP1 family.</text>
</comment>
<name>A0A139B082_GONPJ</name>
<dbReference type="PANTHER" id="PTHR12636">
    <property type="entry name" value="NEP1/MRA1"/>
    <property type="match status" value="1"/>
</dbReference>
<keyword evidence="5" id="KW-0489">Methyltransferase</keyword>
<dbReference type="PANTHER" id="PTHR12636:SF5">
    <property type="entry name" value="RIBOSOMAL RNA SMALL SUBUNIT METHYLTRANSFERASE NEP1"/>
    <property type="match status" value="1"/>
</dbReference>
<dbReference type="OrthoDB" id="269804at2759"/>
<dbReference type="EMBL" id="KQ965731">
    <property type="protein sequence ID" value="KXS22213.1"/>
    <property type="molecule type" value="Genomic_DNA"/>
</dbReference>
<keyword evidence="3" id="KW-0690">Ribosome biogenesis</keyword>
<evidence type="ECO:0000256" key="6">
    <source>
        <dbReference type="ARBA" id="ARBA00022679"/>
    </source>
</evidence>
<keyword evidence="13" id="KW-1185">Reference proteome</keyword>
<dbReference type="InterPro" id="IPR029028">
    <property type="entry name" value="Alpha/beta_knot_MTases"/>
</dbReference>
<feature type="region of interest" description="Disordered" evidence="11">
    <location>
        <begin position="96"/>
        <end position="121"/>
    </location>
</feature>
<dbReference type="AlphaFoldDB" id="A0A139B082"/>
<keyword evidence="10" id="KW-0539">Nucleus</keyword>
<dbReference type="GO" id="GO:0034399">
    <property type="term" value="C:nuclear periphery"/>
    <property type="evidence" value="ECO:0007669"/>
    <property type="project" value="EnsemblFungi"/>
</dbReference>
<dbReference type="SUPFAM" id="SSF75217">
    <property type="entry name" value="alpha/beta knot"/>
    <property type="match status" value="1"/>
</dbReference>
<dbReference type="GO" id="GO:0042802">
    <property type="term" value="F:identical protein binding"/>
    <property type="evidence" value="ECO:0007669"/>
    <property type="project" value="EnsemblFungi"/>
</dbReference>
<dbReference type="GO" id="GO:0000472">
    <property type="term" value="P:endonucleolytic cleavage to generate mature 5'-end of SSU-rRNA from (SSU-rRNA, 5.8S rRNA, LSU-rRNA)"/>
    <property type="evidence" value="ECO:0007669"/>
    <property type="project" value="EnsemblFungi"/>
</dbReference>
<dbReference type="GO" id="GO:0000447">
    <property type="term" value="P:endonucleolytic cleavage in ITS1 to separate SSU-rRNA from 5.8S rRNA and LSU-rRNA from tricistronic rRNA transcript (SSU-rRNA, 5.8S rRNA, LSU-rRNA)"/>
    <property type="evidence" value="ECO:0007669"/>
    <property type="project" value="EnsemblFungi"/>
</dbReference>
<feature type="region of interest" description="Disordered" evidence="11">
    <location>
        <begin position="1"/>
        <end position="31"/>
    </location>
</feature>
<reference evidence="12 13" key="1">
    <citation type="journal article" date="2015" name="Genome Biol. Evol.">
        <title>Phylogenomic analyses indicate that early fungi evolved digesting cell walls of algal ancestors of land plants.</title>
        <authorList>
            <person name="Chang Y."/>
            <person name="Wang S."/>
            <person name="Sekimoto S."/>
            <person name="Aerts A.L."/>
            <person name="Choi C."/>
            <person name="Clum A."/>
            <person name="LaButti K.M."/>
            <person name="Lindquist E.A."/>
            <person name="Yee Ngan C."/>
            <person name="Ohm R.A."/>
            <person name="Salamov A.A."/>
            <person name="Grigoriev I.V."/>
            <person name="Spatafora J.W."/>
            <person name="Berbee M.L."/>
        </authorList>
    </citation>
    <scope>NUCLEOTIDE SEQUENCE [LARGE SCALE GENOMIC DNA]</scope>
    <source>
        <strain evidence="12 13">JEL478</strain>
    </source>
</reference>
<dbReference type="GO" id="GO:0032040">
    <property type="term" value="C:small-subunit processome"/>
    <property type="evidence" value="ECO:0007669"/>
    <property type="project" value="EnsemblFungi"/>
</dbReference>